<organism evidence="4 5">
    <name type="scientific">Flavobacterium proteolyticum</name>
    <dbReference type="NCBI Taxonomy" id="2911683"/>
    <lineage>
        <taxon>Bacteria</taxon>
        <taxon>Pseudomonadati</taxon>
        <taxon>Bacteroidota</taxon>
        <taxon>Flavobacteriia</taxon>
        <taxon>Flavobacteriales</taxon>
        <taxon>Flavobacteriaceae</taxon>
        <taxon>Flavobacterium</taxon>
    </lineage>
</organism>
<dbReference type="SUPFAM" id="SSF74650">
    <property type="entry name" value="Galactose mutarotase-like"/>
    <property type="match status" value="1"/>
</dbReference>
<reference evidence="4 5" key="1">
    <citation type="submission" date="2020-10" db="EMBL/GenBank/DDBJ databases">
        <title>The genome sequence of Flavobacterium aquaticum 1Y8A.</title>
        <authorList>
            <person name="Liu Y."/>
        </authorList>
    </citation>
    <scope>NUCLEOTIDE SEQUENCE [LARGE SCALE GENOMIC DNA]</scope>
    <source>
        <strain evidence="4 5">1Y8A</strain>
    </source>
</reference>
<dbReference type="PANTHER" id="PTHR11122:SF13">
    <property type="entry name" value="GLUCOSE-6-PHOSPHATE 1-EPIMERASE"/>
    <property type="match status" value="1"/>
</dbReference>
<keyword evidence="3" id="KW-0106">Calcium</keyword>
<dbReference type="InterPro" id="IPR014718">
    <property type="entry name" value="GH-type_carb-bd"/>
</dbReference>
<dbReference type="Gene3D" id="2.70.98.10">
    <property type="match status" value="1"/>
</dbReference>
<name>A0ABR9WTI2_9FLAO</name>
<dbReference type="InterPro" id="IPR011013">
    <property type="entry name" value="Gal_mutarotase_sf_dom"/>
</dbReference>
<evidence type="ECO:0000256" key="2">
    <source>
        <dbReference type="ARBA" id="ARBA00011245"/>
    </source>
</evidence>
<protein>
    <submittedName>
        <fullName evidence="4">Aldose 1-epimerase family protein</fullName>
    </submittedName>
</protein>
<dbReference type="Proteomes" id="UP000656274">
    <property type="component" value="Unassembled WGS sequence"/>
</dbReference>
<evidence type="ECO:0000313" key="4">
    <source>
        <dbReference type="EMBL" id="MBE9576959.1"/>
    </source>
</evidence>
<accession>A0ABR9WTI2</accession>
<dbReference type="CDD" id="cd09024">
    <property type="entry name" value="Aldose_epim_lacX"/>
    <property type="match status" value="1"/>
</dbReference>
<evidence type="ECO:0000313" key="5">
    <source>
        <dbReference type="Proteomes" id="UP000656274"/>
    </source>
</evidence>
<proteinExistence type="predicted"/>
<evidence type="ECO:0000256" key="3">
    <source>
        <dbReference type="ARBA" id="ARBA00022837"/>
    </source>
</evidence>
<sequence>MLITITNTKISASINALGAELIRLEKDSKNYIWTVDETYWNKTSPILFPIVGRLKNDTYSIENKTYELPRHGFARNLEFQIVNQTESSVVFVLESNSETLKNYPFEFELRLEYELDENELKMKYFVENKSEATMPFSIGAHPAFAIENSFSDYSLKFNQTEEFISYELDNEQFNAASKKIQSEKGIINLNYTLFEKDALVFKHLQSNELTILKKKEPVLSVQFEGFPYLGIWTKPNAPFLCIEPWCGLADNRNHNGNIFEKEGINFLQAKETFSKTIKIKI</sequence>
<dbReference type="RefSeq" id="WP_194096222.1">
    <property type="nucleotide sequence ID" value="NZ_JADFTZ010000004.1"/>
</dbReference>
<dbReference type="EMBL" id="JADFTZ010000004">
    <property type="protein sequence ID" value="MBE9576959.1"/>
    <property type="molecule type" value="Genomic_DNA"/>
</dbReference>
<comment type="caution">
    <text evidence="4">The sequence shown here is derived from an EMBL/GenBank/DDBJ whole genome shotgun (WGS) entry which is preliminary data.</text>
</comment>
<keyword evidence="5" id="KW-1185">Reference proteome</keyword>
<dbReference type="InterPro" id="IPR008183">
    <property type="entry name" value="Aldose_1/G6P_1-epimerase"/>
</dbReference>
<gene>
    <name evidence="4" type="ORF">IM755_09590</name>
</gene>
<evidence type="ECO:0000256" key="1">
    <source>
        <dbReference type="ARBA" id="ARBA00001913"/>
    </source>
</evidence>
<comment type="cofactor">
    <cofactor evidence="1">
        <name>Ca(2+)</name>
        <dbReference type="ChEBI" id="CHEBI:29108"/>
    </cofactor>
</comment>
<dbReference type="Pfam" id="PF01263">
    <property type="entry name" value="Aldose_epim"/>
    <property type="match status" value="1"/>
</dbReference>
<dbReference type="PANTHER" id="PTHR11122">
    <property type="entry name" value="APOSPORY-ASSOCIATED PROTEIN C-RELATED"/>
    <property type="match status" value="1"/>
</dbReference>
<comment type="subunit">
    <text evidence="2">Monomer.</text>
</comment>
<dbReference type="InterPro" id="IPR037481">
    <property type="entry name" value="LacX"/>
</dbReference>